<reference evidence="12" key="1">
    <citation type="submission" date="2020-03" db="EMBL/GenBank/DDBJ databases">
        <title>Long-read based genome assembly of a Labrador retriever dog.</title>
        <authorList>
            <person name="Eory L."/>
            <person name="Zhang W."/>
            <person name="Schoenebeck J."/>
        </authorList>
    </citation>
    <scope>NUCLEOTIDE SEQUENCE [LARGE SCALE GENOMIC DNA]</scope>
    <source>
        <strain evidence="12">Labrador retriever</strain>
    </source>
</reference>
<reference evidence="12" key="2">
    <citation type="submission" date="2025-08" db="UniProtKB">
        <authorList>
            <consortium name="Ensembl"/>
        </authorList>
    </citation>
    <scope>IDENTIFICATION</scope>
    <source>
        <strain evidence="12">Boxer</strain>
    </source>
</reference>
<keyword evidence="7 11" id="KW-0297">G-protein coupled receptor</keyword>
<keyword evidence="8 11" id="KW-0472">Membrane</keyword>
<keyword evidence="13" id="KW-1185">Reference proteome</keyword>
<feature type="transmembrane region" description="Helical" evidence="11">
    <location>
        <begin position="253"/>
        <end position="271"/>
    </location>
</feature>
<evidence type="ECO:0000313" key="13">
    <source>
        <dbReference type="Proteomes" id="UP000805418"/>
    </source>
</evidence>
<dbReference type="Gene3D" id="1.20.1070.10">
    <property type="entry name" value="Rhodopsin 7-helix transmembrane proteins"/>
    <property type="match status" value="1"/>
</dbReference>
<keyword evidence="6 11" id="KW-1133">Transmembrane helix</keyword>
<comment type="similarity">
    <text evidence="2 11">Belongs to the G-protein coupled receptor 1 family.</text>
</comment>
<feature type="transmembrane region" description="Helical" evidence="11">
    <location>
        <begin position="214"/>
        <end position="233"/>
    </location>
</feature>
<dbReference type="GO" id="GO:0016503">
    <property type="term" value="F:pheromone receptor activity"/>
    <property type="evidence" value="ECO:0007669"/>
    <property type="project" value="InterPro"/>
</dbReference>
<dbReference type="Pfam" id="PF03402">
    <property type="entry name" value="V1R"/>
    <property type="match status" value="1"/>
</dbReference>
<dbReference type="GO" id="GO:0005550">
    <property type="term" value="F:pheromone binding"/>
    <property type="evidence" value="ECO:0000318"/>
    <property type="project" value="GO_Central"/>
</dbReference>
<evidence type="ECO:0000256" key="2">
    <source>
        <dbReference type="ARBA" id="ARBA00010663"/>
    </source>
</evidence>
<keyword evidence="4 11" id="KW-0589">Pheromone response</keyword>
<sequence>MVSNNIKGPMFLLLTGSGIVGNIFVSVNYVCIFFGDTKKKSIHVILIHLAFTNILILFSKLMLKTIQTFGLIPFPDDRGLWISISSFLTVVQAATISPRAPPCTIFKPASTWRILPFFLFFWILSSLVSVNLLYYIRNINSLNRSRTGASDGSCFLPASQTMKWIFLILMALRDFLFLSLMGWATVYMVHVLHKHHKHAHYLRRSKVLYQNPPEVRAVHSVLLLMLCFLFFSWTDSIISLYLNSFLENNFIKLSVLEIISLSYSFLSPFVLTHRDGHLCKGTLKQYDLVSENLGM</sequence>
<name>A0A8I3NW82_CANLF</name>
<dbReference type="SUPFAM" id="SSF81321">
    <property type="entry name" value="Family A G protein-coupled receptor-like"/>
    <property type="match status" value="1"/>
</dbReference>
<dbReference type="GeneTree" id="ENSGT01030000234553"/>
<reference evidence="12" key="3">
    <citation type="submission" date="2025-09" db="UniProtKB">
        <authorList>
            <consortium name="Ensembl"/>
        </authorList>
    </citation>
    <scope>IDENTIFICATION</scope>
    <source>
        <strain evidence="12">Boxer</strain>
    </source>
</reference>
<accession>A0A8I3NW82</accession>
<dbReference type="InterPro" id="IPR004072">
    <property type="entry name" value="Vmron_rcpt_1"/>
</dbReference>
<dbReference type="GO" id="GO:0005886">
    <property type="term" value="C:plasma membrane"/>
    <property type="evidence" value="ECO:0000318"/>
    <property type="project" value="GO_Central"/>
</dbReference>
<evidence type="ECO:0000256" key="4">
    <source>
        <dbReference type="ARBA" id="ARBA00022507"/>
    </source>
</evidence>
<feature type="transmembrane region" description="Helical" evidence="11">
    <location>
        <begin position="41"/>
        <end position="58"/>
    </location>
</feature>
<keyword evidence="10 11" id="KW-0807">Transducer</keyword>
<dbReference type="PANTHER" id="PTHR24062">
    <property type="entry name" value="VOMERONASAL TYPE-1 RECEPTOR"/>
    <property type="match status" value="1"/>
</dbReference>
<feature type="transmembrane region" description="Helical" evidence="11">
    <location>
        <begin position="175"/>
        <end position="193"/>
    </location>
</feature>
<feature type="transmembrane region" description="Helical" evidence="11">
    <location>
        <begin position="12"/>
        <end position="35"/>
    </location>
</feature>
<evidence type="ECO:0000256" key="5">
    <source>
        <dbReference type="ARBA" id="ARBA00022692"/>
    </source>
</evidence>
<evidence type="ECO:0000256" key="8">
    <source>
        <dbReference type="ARBA" id="ARBA00023136"/>
    </source>
</evidence>
<dbReference type="Proteomes" id="UP000805418">
    <property type="component" value="Chromosome 35"/>
</dbReference>
<dbReference type="OrthoDB" id="9606139at2759"/>
<evidence type="ECO:0000313" key="12">
    <source>
        <dbReference type="Ensembl" id="ENSCAFP00845021437.1"/>
    </source>
</evidence>
<protein>
    <recommendedName>
        <fullName evidence="11">Vomeronasal type-1 receptor</fullName>
    </recommendedName>
</protein>
<dbReference type="AlphaFoldDB" id="A0A8I3NW82"/>
<dbReference type="GO" id="GO:0019236">
    <property type="term" value="P:response to pheromone"/>
    <property type="evidence" value="ECO:0007669"/>
    <property type="project" value="UniProtKB-KW"/>
</dbReference>
<evidence type="ECO:0000256" key="9">
    <source>
        <dbReference type="ARBA" id="ARBA00023170"/>
    </source>
</evidence>
<keyword evidence="3 11" id="KW-1003">Cell membrane</keyword>
<evidence type="ECO:0000256" key="10">
    <source>
        <dbReference type="ARBA" id="ARBA00023224"/>
    </source>
</evidence>
<evidence type="ECO:0000256" key="11">
    <source>
        <dbReference type="RuleBase" id="RU364061"/>
    </source>
</evidence>
<evidence type="ECO:0000256" key="7">
    <source>
        <dbReference type="ARBA" id="ARBA00023040"/>
    </source>
</evidence>
<feature type="transmembrane region" description="Helical" evidence="11">
    <location>
        <begin position="117"/>
        <end position="136"/>
    </location>
</feature>
<dbReference type="Ensembl" id="ENSCAFT00845027248.1">
    <property type="protein sequence ID" value="ENSCAFP00845021437.1"/>
    <property type="gene ID" value="ENSCAFG00845015277.1"/>
</dbReference>
<gene>
    <name evidence="12" type="primary">LOC106558245</name>
</gene>
<organism evidence="12 13">
    <name type="scientific">Canis lupus familiaris</name>
    <name type="common">Dog</name>
    <name type="synonym">Canis familiaris</name>
    <dbReference type="NCBI Taxonomy" id="9615"/>
    <lineage>
        <taxon>Eukaryota</taxon>
        <taxon>Metazoa</taxon>
        <taxon>Chordata</taxon>
        <taxon>Craniata</taxon>
        <taxon>Vertebrata</taxon>
        <taxon>Euteleostomi</taxon>
        <taxon>Mammalia</taxon>
        <taxon>Eutheria</taxon>
        <taxon>Laurasiatheria</taxon>
        <taxon>Carnivora</taxon>
        <taxon>Caniformia</taxon>
        <taxon>Canidae</taxon>
        <taxon>Canis</taxon>
    </lineage>
</organism>
<evidence type="ECO:0000256" key="6">
    <source>
        <dbReference type="ARBA" id="ARBA00022989"/>
    </source>
</evidence>
<evidence type="ECO:0000256" key="3">
    <source>
        <dbReference type="ARBA" id="ARBA00022475"/>
    </source>
</evidence>
<keyword evidence="9 11" id="KW-0675">Receptor</keyword>
<proteinExistence type="inferred from homology"/>
<evidence type="ECO:0000256" key="1">
    <source>
        <dbReference type="ARBA" id="ARBA00004651"/>
    </source>
</evidence>
<keyword evidence="5 11" id="KW-0812">Transmembrane</keyword>
<comment type="subcellular location">
    <subcellularLocation>
        <location evidence="1 11">Cell membrane</location>
        <topology evidence="1 11">Multi-pass membrane protein</topology>
    </subcellularLocation>
</comment>